<sequence>MPMTSLFQRLSAERNRRFVGRGRELELFLHTIASRELPFHILQVCGPGGVGKTSLMKQFLRFCERSKIPAIYVEARNIEAAPESFISTLHSLMELNESDSPLHVLAQRQERNVILIDTYEAITQLDEWLREVFLPHLSVNTLIVIAGRNPPSSPWCSDPGWQALMHTLSLRNLTPEESQTYLTIRDIPTTQHQAILDFTHGHPLALSLVAEVFAQAKEISFQAESAPNVVKTLLERFVKEVPTPAHRMALEACAVVRLTTEASLNQILAVPENTSASEIQFLGEILDVHDLFEWLRGLSFIESGQWGLFPHDLAREVLIADLRWRNPEFYTELHHRARQYYTKRLGQTQGAEKHRVLLDYIFLHRDNSDIRSCFTWGEQSGLLIDSLRETDTTALLLMVAQYEGEESAKIAAHWLQRQPQNVVVFRDSHSEPAGFAMMVALHTATVEDLTADPGAIASWQYLQTHAALRKSEGATIFRFWMARDTYQVVSPTQSLIFINFVQYFQKTPGLAYTFLPCAQADTWAAMLNYFDLVRLPEADFTVGGRYYGVYGHDWRIVSPTTWQEILAQKEVGTAVESVDQTPASEPLLVFSQPEFVEAVQNVLRNFNRPDALQNNPLVRSRSVCEVHSRLMSEQVATKASMSQSLKETLLSEKSPSGHLRDSCGRQSQRVKALQHLVKQAVESLQSSPRDEKLYRAVYRTYLNPAPTQEQAAELLDLPFSTYRRHLKAGVMRVADILWRREIN</sequence>
<dbReference type="SUPFAM" id="SSF52540">
    <property type="entry name" value="P-loop containing nucleoside triphosphate hydrolases"/>
    <property type="match status" value="1"/>
</dbReference>
<dbReference type="AlphaFoldDB" id="A0A367S2I7"/>
<comment type="caution">
    <text evidence="1">The sequence shown here is derived from an EMBL/GenBank/DDBJ whole genome shotgun (WGS) entry which is preliminary data.</text>
</comment>
<dbReference type="InterPro" id="IPR027417">
    <property type="entry name" value="P-loop_NTPase"/>
</dbReference>
<dbReference type="EMBL" id="LXQD01000005">
    <property type="protein sequence ID" value="RCJ42459.1"/>
    <property type="molecule type" value="Genomic_DNA"/>
</dbReference>
<accession>A0A367S2I7</accession>
<keyword evidence="2" id="KW-1185">Reference proteome</keyword>
<gene>
    <name evidence="1" type="ORF">A6770_34710</name>
</gene>
<evidence type="ECO:0000313" key="2">
    <source>
        <dbReference type="Proteomes" id="UP000252107"/>
    </source>
</evidence>
<name>A0A367S2I7_9NOSO</name>
<organism evidence="1 2">
    <name type="scientific">Nostoc minutum NIES-26</name>
    <dbReference type="NCBI Taxonomy" id="1844469"/>
    <lineage>
        <taxon>Bacteria</taxon>
        <taxon>Bacillati</taxon>
        <taxon>Cyanobacteriota</taxon>
        <taxon>Cyanophyceae</taxon>
        <taxon>Nostocales</taxon>
        <taxon>Nostocaceae</taxon>
        <taxon>Nostoc</taxon>
    </lineage>
</organism>
<dbReference type="Gene3D" id="3.40.50.300">
    <property type="entry name" value="P-loop containing nucleotide triphosphate hydrolases"/>
    <property type="match status" value="1"/>
</dbReference>
<dbReference type="Proteomes" id="UP000252107">
    <property type="component" value="Unassembled WGS sequence"/>
</dbReference>
<reference evidence="1" key="1">
    <citation type="submission" date="2016-04" db="EMBL/GenBank/DDBJ databases">
        <authorList>
            <person name="Tabuchi Yagui T.R."/>
        </authorList>
    </citation>
    <scope>NUCLEOTIDE SEQUENCE [LARGE SCALE GENOMIC DNA]</scope>
    <source>
        <strain evidence="1">NIES-26</strain>
    </source>
</reference>
<proteinExistence type="predicted"/>
<evidence type="ECO:0000313" key="1">
    <source>
        <dbReference type="EMBL" id="RCJ42459.1"/>
    </source>
</evidence>
<protein>
    <submittedName>
        <fullName evidence="1">AAA family ATPase</fullName>
    </submittedName>
</protein>